<comment type="caution">
    <text evidence="7">The sequence shown here is derived from an EMBL/GenBank/DDBJ whole genome shotgun (WGS) entry which is preliminary data.</text>
</comment>
<keyword evidence="3" id="KW-0812">Transmembrane</keyword>
<evidence type="ECO:0000256" key="3">
    <source>
        <dbReference type="ARBA" id="ARBA00022692"/>
    </source>
</evidence>
<dbReference type="Pfam" id="PF09815">
    <property type="entry name" value="XK-related"/>
    <property type="match status" value="1"/>
</dbReference>
<evidence type="ECO:0000256" key="4">
    <source>
        <dbReference type="ARBA" id="ARBA00022989"/>
    </source>
</evidence>
<evidence type="ECO:0000313" key="8">
    <source>
        <dbReference type="Proteomes" id="UP000838756"/>
    </source>
</evidence>
<dbReference type="OrthoDB" id="6136301at2759"/>
<name>A0A8S4QDD4_9NEOP</name>
<reference evidence="7" key="1">
    <citation type="submission" date="2022-03" db="EMBL/GenBank/DDBJ databases">
        <authorList>
            <person name="Lindestad O."/>
        </authorList>
    </citation>
    <scope>NUCLEOTIDE SEQUENCE</scope>
</reference>
<accession>A0A8S4QDD4</accession>
<dbReference type="EMBL" id="CAKXAJ010000948">
    <property type="protein sequence ID" value="CAH2207676.1"/>
    <property type="molecule type" value="Genomic_DNA"/>
</dbReference>
<protein>
    <recommendedName>
        <fullName evidence="6">XK-related protein</fullName>
    </recommendedName>
</protein>
<organism evidence="7 8">
    <name type="scientific">Pararge aegeria aegeria</name>
    <dbReference type="NCBI Taxonomy" id="348720"/>
    <lineage>
        <taxon>Eukaryota</taxon>
        <taxon>Metazoa</taxon>
        <taxon>Ecdysozoa</taxon>
        <taxon>Arthropoda</taxon>
        <taxon>Hexapoda</taxon>
        <taxon>Insecta</taxon>
        <taxon>Pterygota</taxon>
        <taxon>Neoptera</taxon>
        <taxon>Endopterygota</taxon>
        <taxon>Lepidoptera</taxon>
        <taxon>Glossata</taxon>
        <taxon>Ditrysia</taxon>
        <taxon>Papilionoidea</taxon>
        <taxon>Nymphalidae</taxon>
        <taxon>Satyrinae</taxon>
        <taxon>Satyrini</taxon>
        <taxon>Parargina</taxon>
        <taxon>Pararge</taxon>
    </lineage>
</organism>
<keyword evidence="8" id="KW-1185">Reference proteome</keyword>
<keyword evidence="5" id="KW-0472">Membrane</keyword>
<gene>
    <name evidence="7" type="primary">jg12097</name>
    <name evidence="7" type="ORF">PAEG_LOCUS296</name>
</gene>
<comment type="subcellular location">
    <subcellularLocation>
        <location evidence="1 6">Membrane</location>
        <topology evidence="1 6">Multi-pass membrane protein</topology>
    </subcellularLocation>
</comment>
<evidence type="ECO:0000256" key="2">
    <source>
        <dbReference type="ARBA" id="ARBA00008789"/>
    </source>
</evidence>
<feature type="non-terminal residue" evidence="7">
    <location>
        <position position="60"/>
    </location>
</feature>
<comment type="similarity">
    <text evidence="2 6">Belongs to the XK family.</text>
</comment>
<dbReference type="GO" id="GO:0005886">
    <property type="term" value="C:plasma membrane"/>
    <property type="evidence" value="ECO:0007669"/>
    <property type="project" value="UniProtKB-ARBA"/>
</dbReference>
<proteinExistence type="inferred from homology"/>
<evidence type="ECO:0000256" key="5">
    <source>
        <dbReference type="ARBA" id="ARBA00023136"/>
    </source>
</evidence>
<evidence type="ECO:0000256" key="6">
    <source>
        <dbReference type="RuleBase" id="RU910716"/>
    </source>
</evidence>
<dbReference type="InterPro" id="IPR018629">
    <property type="entry name" value="XK-rel"/>
</dbReference>
<evidence type="ECO:0000256" key="1">
    <source>
        <dbReference type="ARBA" id="ARBA00004141"/>
    </source>
</evidence>
<evidence type="ECO:0000313" key="7">
    <source>
        <dbReference type="EMBL" id="CAH2207676.1"/>
    </source>
</evidence>
<dbReference type="Proteomes" id="UP000838756">
    <property type="component" value="Unassembled WGS sequence"/>
</dbReference>
<keyword evidence="4" id="KW-1133">Transmembrane helix</keyword>
<sequence>MKSRRAARKQDTDAQRRYYGLMLKEDSDAALLRVFECFLEAAPQQVLQTTLLLRQYDHLA</sequence>
<dbReference type="AlphaFoldDB" id="A0A8S4QDD4"/>